<dbReference type="EMBL" id="NBIV01000235">
    <property type="protein sequence ID" value="PXF41104.1"/>
    <property type="molecule type" value="Genomic_DNA"/>
</dbReference>
<evidence type="ECO:0000313" key="3">
    <source>
        <dbReference type="EMBL" id="PXF41104.1"/>
    </source>
</evidence>
<evidence type="ECO:0000313" key="4">
    <source>
        <dbReference type="Proteomes" id="UP000247409"/>
    </source>
</evidence>
<dbReference type="AlphaFoldDB" id="A0A2V3IGC2"/>
<comment type="caution">
    <text evidence="2">The sequence shown here is derived from an EMBL/GenBank/DDBJ whole genome shotgun (WGS) entry which is preliminary data.</text>
</comment>
<proteinExistence type="predicted"/>
<reference evidence="2 4" key="1">
    <citation type="journal article" date="2018" name="Mol. Biol. Evol.">
        <title>Analysis of the draft genome of the red seaweed Gracilariopsis chorda provides insights into genome size evolution in Rhodophyta.</title>
        <authorList>
            <person name="Lee J."/>
            <person name="Yang E.C."/>
            <person name="Graf L."/>
            <person name="Yang J.H."/>
            <person name="Qiu H."/>
            <person name="Zel Zion U."/>
            <person name="Chan C.X."/>
            <person name="Stephens T.G."/>
            <person name="Weber A.P.M."/>
            <person name="Boo G.H."/>
            <person name="Boo S.M."/>
            <person name="Kim K.M."/>
            <person name="Shin Y."/>
            <person name="Jung M."/>
            <person name="Lee S.J."/>
            <person name="Yim H.S."/>
            <person name="Lee J.H."/>
            <person name="Bhattacharya D."/>
            <person name="Yoon H.S."/>
        </authorList>
    </citation>
    <scope>NUCLEOTIDE SEQUENCE [LARGE SCALE GENOMIC DNA]</scope>
    <source>
        <strain evidence="2 4">SKKU-2015</strain>
        <tissue evidence="2">Whole body</tissue>
    </source>
</reference>
<dbReference type="EMBL" id="NBIV01000235">
    <property type="protein sequence ID" value="PXF41102.1"/>
    <property type="molecule type" value="Genomic_DNA"/>
</dbReference>
<accession>A0A2V3IGC2</accession>
<feature type="compositionally biased region" description="Polar residues" evidence="1">
    <location>
        <begin position="68"/>
        <end position="103"/>
    </location>
</feature>
<gene>
    <name evidence="2" type="ORF">BWQ96_09181</name>
    <name evidence="3" type="ORF">BWQ96_09183</name>
</gene>
<evidence type="ECO:0000313" key="2">
    <source>
        <dbReference type="EMBL" id="PXF41102.1"/>
    </source>
</evidence>
<keyword evidence="4" id="KW-1185">Reference proteome</keyword>
<name>A0A2V3IGC2_9FLOR</name>
<feature type="region of interest" description="Disordered" evidence="1">
    <location>
        <begin position="131"/>
        <end position="160"/>
    </location>
</feature>
<dbReference type="Proteomes" id="UP000247409">
    <property type="component" value="Unassembled WGS sequence"/>
</dbReference>
<organism evidence="2 4">
    <name type="scientific">Gracilariopsis chorda</name>
    <dbReference type="NCBI Taxonomy" id="448386"/>
    <lineage>
        <taxon>Eukaryota</taxon>
        <taxon>Rhodophyta</taxon>
        <taxon>Florideophyceae</taxon>
        <taxon>Rhodymeniophycidae</taxon>
        <taxon>Gracilariales</taxon>
        <taxon>Gracilariaceae</taxon>
        <taxon>Gracilariopsis</taxon>
    </lineage>
</organism>
<feature type="region of interest" description="Disordered" evidence="1">
    <location>
        <begin position="63"/>
        <end position="110"/>
    </location>
</feature>
<sequence length="187" mass="20855">MGNNIFSSLTDIFVKLDIPVPPFANGQKKSRALRLANIIWSEPEYEHERSVAQFIIKNRITPDPSRPITLSGSPYGQLPPNSAPSSSQPFVLQQRTKSQSPSNAPAYPTAQVAPGLVSNLEQTLQRLSFDETTTEQRNTLAPPPPIPLSTLPHQSRLDKNTSDYRYNMHPTYAVQQQATHIPQTDRL</sequence>
<protein>
    <submittedName>
        <fullName evidence="2">Uncharacterized protein</fullName>
    </submittedName>
</protein>
<evidence type="ECO:0000256" key="1">
    <source>
        <dbReference type="SAM" id="MobiDB-lite"/>
    </source>
</evidence>